<dbReference type="EMBL" id="CP002593">
    <property type="protein sequence ID" value="AEA25886.1"/>
    <property type="molecule type" value="Genomic_DNA"/>
</dbReference>
<dbReference type="Proteomes" id="UP000007809">
    <property type="component" value="Chromosome"/>
</dbReference>
<proteinExistence type="predicted"/>
<dbReference type="InterPro" id="IPR011008">
    <property type="entry name" value="Dimeric_a/b-barrel"/>
</dbReference>
<dbReference type="KEGG" id="pdx:Psed_3716"/>
<dbReference type="OrthoDB" id="3481501at2"/>
<organism evidence="1 2">
    <name type="scientific">Pseudonocardia dioxanivorans (strain ATCC 55486 / DSM 44775 / JCM 13855 / CB1190)</name>
    <dbReference type="NCBI Taxonomy" id="675635"/>
    <lineage>
        <taxon>Bacteria</taxon>
        <taxon>Bacillati</taxon>
        <taxon>Actinomycetota</taxon>
        <taxon>Actinomycetes</taxon>
        <taxon>Pseudonocardiales</taxon>
        <taxon>Pseudonocardiaceae</taxon>
        <taxon>Pseudonocardia</taxon>
    </lineage>
</organism>
<dbReference type="eggNOG" id="ENOG5032X50">
    <property type="taxonomic scope" value="Bacteria"/>
</dbReference>
<sequence length="254" mass="27066">MNPRPTSAPVRRGLRGRGLLVVWGAGDTTREATVDAGFNDWYTHEHLPERVATPGFRRARRWTTVDRRTPPVYLAAYETDDVDVLRSPAYLSALDDPTPGTAAHVPLMSGMSRTACRVVASSARGEGGDLAFVEFGPGPGDGADADPLRAFVVDDLVPELLGRPGTLAVHVAEVDLAVTTARDVTPTYRDVPTGVGRRFLLVEGAWPDPAATPALLDDLADRLAGRGADVGAAVGMRLLARITHDQVVSRKDAS</sequence>
<dbReference type="STRING" id="675635.Psed_3716"/>
<dbReference type="SUPFAM" id="SSF54909">
    <property type="entry name" value="Dimeric alpha+beta barrel"/>
    <property type="match status" value="1"/>
</dbReference>
<evidence type="ECO:0000313" key="1">
    <source>
        <dbReference type="EMBL" id="AEA25886.1"/>
    </source>
</evidence>
<accession>F4CJM6</accession>
<reference evidence="1 2" key="1">
    <citation type="journal article" date="2011" name="J. Bacteriol.">
        <title>Genome sequence of the 1,4-dioxane-degrading Pseudonocardia dioxanivorans strain CB1190.</title>
        <authorList>
            <person name="Sales C.M."/>
            <person name="Mahendra S."/>
            <person name="Grostern A."/>
            <person name="Parales R.E."/>
            <person name="Goodwin L.A."/>
            <person name="Woyke T."/>
            <person name="Nolan M."/>
            <person name="Lapidus A."/>
            <person name="Chertkov O."/>
            <person name="Ovchinnikova G."/>
            <person name="Sczyrba A."/>
            <person name="Alvarez-Cohen L."/>
        </authorList>
    </citation>
    <scope>NUCLEOTIDE SEQUENCE [LARGE SCALE GENOMIC DNA]</scope>
    <source>
        <strain evidence="2">ATCC 55486 / DSM 44775 / JCM 13855 / CB1190</strain>
    </source>
</reference>
<gene>
    <name evidence="1" type="ordered locus">Psed_3716</name>
</gene>
<name>F4CJM6_PSEUX</name>
<dbReference type="HOGENOM" id="CLU_089364_1_0_11"/>
<evidence type="ECO:0000313" key="2">
    <source>
        <dbReference type="Proteomes" id="UP000007809"/>
    </source>
</evidence>
<protein>
    <submittedName>
        <fullName evidence="1">Uncharacterized protein</fullName>
    </submittedName>
</protein>
<dbReference type="AlphaFoldDB" id="F4CJM6"/>
<dbReference type="RefSeq" id="WP_013675805.1">
    <property type="nucleotide sequence ID" value="NC_015312.1"/>
</dbReference>
<keyword evidence="2" id="KW-1185">Reference proteome</keyword>